<proteinExistence type="predicted"/>
<evidence type="ECO:0000313" key="3">
    <source>
        <dbReference type="Proteomes" id="UP000241229"/>
    </source>
</evidence>
<dbReference type="SUPFAM" id="SSF51658">
    <property type="entry name" value="Xylose isomerase-like"/>
    <property type="match status" value="1"/>
</dbReference>
<dbReference type="PANTHER" id="PTHR12110">
    <property type="entry name" value="HYDROXYPYRUVATE ISOMERASE"/>
    <property type="match status" value="1"/>
</dbReference>
<organism evidence="2 3">
    <name type="scientific">Kumtagia ephedrae</name>
    <dbReference type="NCBI Taxonomy" id="2116701"/>
    <lineage>
        <taxon>Bacteria</taxon>
        <taxon>Pseudomonadati</taxon>
        <taxon>Pseudomonadota</taxon>
        <taxon>Alphaproteobacteria</taxon>
        <taxon>Hyphomicrobiales</taxon>
        <taxon>Phyllobacteriaceae</taxon>
        <taxon>Kumtagia</taxon>
    </lineage>
</organism>
<keyword evidence="2" id="KW-0413">Isomerase</keyword>
<dbReference type="Proteomes" id="UP000241229">
    <property type="component" value="Unassembled WGS sequence"/>
</dbReference>
<evidence type="ECO:0000259" key="1">
    <source>
        <dbReference type="Pfam" id="PF01261"/>
    </source>
</evidence>
<accession>A0A2P7S2Z8</accession>
<dbReference type="AlphaFoldDB" id="A0A2P7S2Z8"/>
<protein>
    <submittedName>
        <fullName evidence="2">Sugar phosphate isomerase/epimerase</fullName>
    </submittedName>
</protein>
<comment type="caution">
    <text evidence="2">The sequence shown here is derived from an EMBL/GenBank/DDBJ whole genome shotgun (WGS) entry which is preliminary data.</text>
</comment>
<sequence length="273" mass="28417">MQVGIFAKTFPGTDPASVLAAVSGAGYATTQFNLACAGLSSMPDVVPAETIAAIARAAETTGVSLAALSGTYNMAHPDTAVREDGLRRLAVVIEAAATLSIPLVTLCTGTRDPHDQWAHHPDNADSSAWVDMAREMEKALALAERHGVDLGIEPEQANIVTSAAEAMRLIANMGSRRLKIVLDPANLFERATPGQARAVVADAVERSAGHVAVAHAKDRFADGRFATAGHGIVDFSDFVARLKATGFDGPLVTHGLSAGEAPGVACFLKELVR</sequence>
<dbReference type="OrthoDB" id="6629724at2"/>
<dbReference type="InterPro" id="IPR036237">
    <property type="entry name" value="Xyl_isomerase-like_sf"/>
</dbReference>
<evidence type="ECO:0000313" key="2">
    <source>
        <dbReference type="EMBL" id="PSJ56804.1"/>
    </source>
</evidence>
<gene>
    <name evidence="2" type="ORF">C7I84_20090</name>
</gene>
<dbReference type="RefSeq" id="WP_106773998.1">
    <property type="nucleotide sequence ID" value="NZ_PXYK01000020.1"/>
</dbReference>
<dbReference type="EMBL" id="PXYK01000020">
    <property type="protein sequence ID" value="PSJ56804.1"/>
    <property type="molecule type" value="Genomic_DNA"/>
</dbReference>
<feature type="domain" description="Xylose isomerase-like TIM barrel" evidence="1">
    <location>
        <begin position="20"/>
        <end position="252"/>
    </location>
</feature>
<dbReference type="GO" id="GO:0016853">
    <property type="term" value="F:isomerase activity"/>
    <property type="evidence" value="ECO:0007669"/>
    <property type="project" value="UniProtKB-KW"/>
</dbReference>
<dbReference type="Gene3D" id="3.20.20.150">
    <property type="entry name" value="Divalent-metal-dependent TIM barrel enzymes"/>
    <property type="match status" value="1"/>
</dbReference>
<reference evidence="2 3" key="1">
    <citation type="submission" date="2018-03" db="EMBL/GenBank/DDBJ databases">
        <title>The draft genome of Mesorhizobium sp. 6GN-30.</title>
        <authorList>
            <person name="Liu L."/>
            <person name="Li L."/>
            <person name="Wang T."/>
            <person name="Zhang X."/>
            <person name="Liang L."/>
        </authorList>
    </citation>
    <scope>NUCLEOTIDE SEQUENCE [LARGE SCALE GENOMIC DNA]</scope>
    <source>
        <strain evidence="2 3">6GN30</strain>
    </source>
</reference>
<dbReference type="PANTHER" id="PTHR12110:SF41">
    <property type="entry name" value="INOSOSE DEHYDRATASE"/>
    <property type="match status" value="1"/>
</dbReference>
<dbReference type="InterPro" id="IPR050312">
    <property type="entry name" value="IolE/XylAMocC-like"/>
</dbReference>
<dbReference type="Pfam" id="PF01261">
    <property type="entry name" value="AP_endonuc_2"/>
    <property type="match status" value="1"/>
</dbReference>
<dbReference type="InterPro" id="IPR013022">
    <property type="entry name" value="Xyl_isomerase-like_TIM-brl"/>
</dbReference>
<name>A0A2P7S2Z8_9HYPH</name>
<keyword evidence="3" id="KW-1185">Reference proteome</keyword>